<dbReference type="AlphaFoldDB" id="A0A939QCV6"/>
<keyword evidence="2" id="KW-1133">Transmembrane helix</keyword>
<comment type="caution">
    <text evidence="3">The sequence shown here is derived from an EMBL/GenBank/DDBJ whole genome shotgun (WGS) entry which is preliminary data.</text>
</comment>
<evidence type="ECO:0000256" key="2">
    <source>
        <dbReference type="SAM" id="Phobius"/>
    </source>
</evidence>
<organism evidence="3 4">
    <name type="scientific">Leucobacter tardus</name>
    <dbReference type="NCBI Taxonomy" id="501483"/>
    <lineage>
        <taxon>Bacteria</taxon>
        <taxon>Bacillati</taxon>
        <taxon>Actinomycetota</taxon>
        <taxon>Actinomycetes</taxon>
        <taxon>Micrococcales</taxon>
        <taxon>Microbacteriaceae</taxon>
        <taxon>Leucobacter</taxon>
    </lineage>
</organism>
<feature type="compositionally biased region" description="Basic and acidic residues" evidence="1">
    <location>
        <begin position="1"/>
        <end position="18"/>
    </location>
</feature>
<evidence type="ECO:0000313" key="3">
    <source>
        <dbReference type="EMBL" id="MBO2989825.1"/>
    </source>
</evidence>
<keyword evidence="2" id="KW-0472">Membrane</keyword>
<reference evidence="3" key="1">
    <citation type="submission" date="2021-03" db="EMBL/GenBank/DDBJ databases">
        <title>Leucobacter chromiisoli sp. nov., isolated from chromium-containing soil of chemical plant.</title>
        <authorList>
            <person name="Xu Z."/>
        </authorList>
    </citation>
    <scope>NUCLEOTIDE SEQUENCE</scope>
    <source>
        <strain evidence="3">K 70/01</strain>
    </source>
</reference>
<evidence type="ECO:0000256" key="1">
    <source>
        <dbReference type="SAM" id="MobiDB-lite"/>
    </source>
</evidence>
<accession>A0A939QCV6</accession>
<keyword evidence="4" id="KW-1185">Reference proteome</keyword>
<evidence type="ECO:0000313" key="4">
    <source>
        <dbReference type="Proteomes" id="UP000668403"/>
    </source>
</evidence>
<dbReference type="RefSeq" id="WP_208238369.1">
    <property type="nucleotide sequence ID" value="NZ_BAAAQU010000002.1"/>
</dbReference>
<dbReference type="Proteomes" id="UP000668403">
    <property type="component" value="Unassembled WGS sequence"/>
</dbReference>
<protein>
    <submittedName>
        <fullName evidence="3">Uncharacterized protein</fullName>
    </submittedName>
</protein>
<proteinExistence type="predicted"/>
<feature type="transmembrane region" description="Helical" evidence="2">
    <location>
        <begin position="63"/>
        <end position="84"/>
    </location>
</feature>
<feature type="transmembrane region" description="Helical" evidence="2">
    <location>
        <begin position="31"/>
        <end position="51"/>
    </location>
</feature>
<name>A0A939QCV6_9MICO</name>
<gene>
    <name evidence="3" type="ORF">J4H85_07435</name>
</gene>
<feature type="region of interest" description="Disordered" evidence="1">
    <location>
        <begin position="1"/>
        <end position="24"/>
    </location>
</feature>
<sequence length="103" mass="11013">MSDGSTHDPIRDAVREKYAAPQRRRNRPLDALAWLSLAGAVLGLVALLVVVTDAGSPLTVAVWAYLIVPFLGMSALSLIAYLSVRALVQDRAARDSESGKPNV</sequence>
<keyword evidence="2" id="KW-0812">Transmembrane</keyword>
<dbReference type="EMBL" id="JAGFBF010000005">
    <property type="protein sequence ID" value="MBO2989825.1"/>
    <property type="molecule type" value="Genomic_DNA"/>
</dbReference>